<feature type="transmembrane region" description="Helical" evidence="1">
    <location>
        <begin position="222"/>
        <end position="253"/>
    </location>
</feature>
<gene>
    <name evidence="2" type="ORF">GCM10023116_37450</name>
</gene>
<evidence type="ECO:0000313" key="2">
    <source>
        <dbReference type="EMBL" id="GAA4651461.1"/>
    </source>
</evidence>
<feature type="transmembrane region" description="Helical" evidence="1">
    <location>
        <begin position="274"/>
        <end position="292"/>
    </location>
</feature>
<sequence length="331" mass="36870">MKQQDFETRNNPDWVILEHWLSQADSKTSSTTNDSTITAERVVPMYRQLCHHCALARSRGYSPELVDRLNRLALELHHVLYQHNQRLLPQILYFLFLGFPEALRTNARLIGLSAAFFLLPGLAMFIGCLVNNELIYTLMSPEDVWHFEAIYDPANAVLGRERASDTDLQMFGFYIKNNIGISFQVFAGGLLFGLGSVFYLVYNGLAIGGVAGHIVHLGFDETFFPFVVGHGAFELTAIVFSGAAGLRLGLALIDPGPYHRLTALRLAAKEAVKLIYGTTLMLLLAAFLEAFWSSSSTMASPVKYTVGAAFWFMVLVYSLSAAWRRRGSRSA</sequence>
<keyword evidence="1" id="KW-0812">Transmembrane</keyword>
<accession>A0ABP8V6E4</accession>
<feature type="transmembrane region" description="Helical" evidence="1">
    <location>
        <begin position="179"/>
        <end position="202"/>
    </location>
</feature>
<feature type="transmembrane region" description="Helical" evidence="1">
    <location>
        <begin position="304"/>
        <end position="323"/>
    </location>
</feature>
<dbReference type="RefSeq" id="WP_345197837.1">
    <property type="nucleotide sequence ID" value="NZ_BAABFL010000453.1"/>
</dbReference>
<keyword evidence="3" id="KW-1185">Reference proteome</keyword>
<reference evidence="3" key="1">
    <citation type="journal article" date="2019" name="Int. J. Syst. Evol. Microbiol.">
        <title>The Global Catalogue of Microorganisms (GCM) 10K type strain sequencing project: providing services to taxonomists for standard genome sequencing and annotation.</title>
        <authorList>
            <consortium name="The Broad Institute Genomics Platform"/>
            <consortium name="The Broad Institute Genome Sequencing Center for Infectious Disease"/>
            <person name="Wu L."/>
            <person name="Ma J."/>
        </authorList>
    </citation>
    <scope>NUCLEOTIDE SEQUENCE [LARGE SCALE GENOMIC DNA]</scope>
    <source>
        <strain evidence="3">JCM 17805</strain>
    </source>
</reference>
<dbReference type="InterPro" id="IPR002798">
    <property type="entry name" value="SpoIIM-like"/>
</dbReference>
<dbReference type="Proteomes" id="UP001500604">
    <property type="component" value="Unassembled WGS sequence"/>
</dbReference>
<name>A0ABP8V6E4_9GAMM</name>
<dbReference type="PANTHER" id="PTHR35337">
    <property type="entry name" value="SLR1478 PROTEIN"/>
    <property type="match status" value="1"/>
</dbReference>
<evidence type="ECO:0000313" key="3">
    <source>
        <dbReference type="Proteomes" id="UP001500604"/>
    </source>
</evidence>
<protein>
    <submittedName>
        <fullName evidence="2">Stage II sporulation protein M</fullName>
    </submittedName>
</protein>
<dbReference type="Pfam" id="PF01944">
    <property type="entry name" value="SpoIIM"/>
    <property type="match status" value="1"/>
</dbReference>
<comment type="caution">
    <text evidence="2">The sequence shown here is derived from an EMBL/GenBank/DDBJ whole genome shotgun (WGS) entry which is preliminary data.</text>
</comment>
<dbReference type="PANTHER" id="PTHR35337:SF1">
    <property type="entry name" value="SLR1478 PROTEIN"/>
    <property type="match status" value="1"/>
</dbReference>
<keyword evidence="1" id="KW-0472">Membrane</keyword>
<feature type="transmembrane region" description="Helical" evidence="1">
    <location>
        <begin position="109"/>
        <end position="130"/>
    </location>
</feature>
<dbReference type="EMBL" id="BAABFL010000453">
    <property type="protein sequence ID" value="GAA4651461.1"/>
    <property type="molecule type" value="Genomic_DNA"/>
</dbReference>
<organism evidence="2 3">
    <name type="scientific">Kistimonas scapharcae</name>
    <dbReference type="NCBI Taxonomy" id="1036133"/>
    <lineage>
        <taxon>Bacteria</taxon>
        <taxon>Pseudomonadati</taxon>
        <taxon>Pseudomonadota</taxon>
        <taxon>Gammaproteobacteria</taxon>
        <taxon>Oceanospirillales</taxon>
        <taxon>Endozoicomonadaceae</taxon>
        <taxon>Kistimonas</taxon>
    </lineage>
</organism>
<keyword evidence="1" id="KW-1133">Transmembrane helix</keyword>
<proteinExistence type="predicted"/>
<evidence type="ECO:0000256" key="1">
    <source>
        <dbReference type="SAM" id="Phobius"/>
    </source>
</evidence>